<proteinExistence type="predicted"/>
<dbReference type="PATRIC" id="fig|1111454.3.peg.1271"/>
<accession>U7UJ64</accession>
<sequence>MGIGRLGNALEVLSNIFSGLGGETRQQIIMQSTADSFTIPVTPRKISFSMSQNNKTVNITQVGEALLFGQPKLHTVSWSCFFPATVHDYPFVVGDRKDPSECINLIKKWKEAKNPIRVIVTETPINLMMGITDMQCAKQDGSGDIYYTINLLEYKALNTPTANNNATVDQITGLKARPTETIEPTQATLWQKGSDIMDAAKKAYGDYNHWRRIVQSNDLKDLAINNVSKLRKLRIK</sequence>
<dbReference type="OrthoDB" id="9800780at2"/>
<dbReference type="RefSeq" id="WP_023053742.1">
    <property type="nucleotide sequence ID" value="NZ_AWXA01000036.1"/>
</dbReference>
<dbReference type="STRING" id="1111454.HMPREF1250_0195"/>
<dbReference type="eggNOG" id="COG1652">
    <property type="taxonomic scope" value="Bacteria"/>
</dbReference>
<name>U7UJ64_9FIRM</name>
<reference evidence="1 2" key="1">
    <citation type="submission" date="2013-09" db="EMBL/GenBank/DDBJ databases">
        <authorList>
            <person name="Durkin A.S."/>
            <person name="Haft D.R."/>
            <person name="McCorrison J."/>
            <person name="Torralba M."/>
            <person name="Gillis M."/>
            <person name="Haft D.H."/>
            <person name="Methe B."/>
            <person name="Sutton G."/>
            <person name="Nelson K.E."/>
        </authorList>
    </citation>
    <scope>NUCLEOTIDE SEQUENCE [LARGE SCALE GENOMIC DNA]</scope>
    <source>
        <strain evidence="1 2">BV3C16-1</strain>
    </source>
</reference>
<dbReference type="AlphaFoldDB" id="U7UJ64"/>
<dbReference type="Proteomes" id="UP000017090">
    <property type="component" value="Unassembled WGS sequence"/>
</dbReference>
<gene>
    <name evidence="1" type="ORF">HMPREF1250_0195</name>
</gene>
<keyword evidence="2" id="KW-1185">Reference proteome</keyword>
<evidence type="ECO:0000313" key="2">
    <source>
        <dbReference type="Proteomes" id="UP000017090"/>
    </source>
</evidence>
<protein>
    <submittedName>
        <fullName evidence="1">Uncharacterized protein</fullName>
    </submittedName>
</protein>
<organism evidence="1 2">
    <name type="scientific">Megasphaera vaginalis</name>
    <name type="common">ex Srinivasan et al. 2021</name>
    <dbReference type="NCBI Taxonomy" id="1111454"/>
    <lineage>
        <taxon>Bacteria</taxon>
        <taxon>Bacillati</taxon>
        <taxon>Bacillota</taxon>
        <taxon>Negativicutes</taxon>
        <taxon>Veillonellales</taxon>
        <taxon>Veillonellaceae</taxon>
        <taxon>Megasphaera</taxon>
    </lineage>
</organism>
<evidence type="ECO:0000313" key="1">
    <source>
        <dbReference type="EMBL" id="ERT59336.1"/>
    </source>
</evidence>
<dbReference type="EMBL" id="AWXA01000036">
    <property type="protein sequence ID" value="ERT59336.1"/>
    <property type="molecule type" value="Genomic_DNA"/>
</dbReference>
<comment type="caution">
    <text evidence="1">The sequence shown here is derived from an EMBL/GenBank/DDBJ whole genome shotgun (WGS) entry which is preliminary data.</text>
</comment>